<proteinExistence type="predicted"/>
<organism evidence="1 2">
    <name type="scientific">Candidatus Acidianus copahuensis</name>
    <dbReference type="NCBI Taxonomy" id="1160895"/>
    <lineage>
        <taxon>Archaea</taxon>
        <taxon>Thermoproteota</taxon>
        <taxon>Thermoprotei</taxon>
        <taxon>Sulfolobales</taxon>
        <taxon>Sulfolobaceae</taxon>
        <taxon>Acidianus</taxon>
    </lineage>
</organism>
<protein>
    <submittedName>
        <fullName evidence="1">Uncharacterized protein</fullName>
    </submittedName>
</protein>
<evidence type="ECO:0000313" key="2">
    <source>
        <dbReference type="Proteomes" id="UP000024332"/>
    </source>
</evidence>
<dbReference type="Proteomes" id="UP000024332">
    <property type="component" value="Unassembled WGS sequence"/>
</dbReference>
<dbReference type="STRING" id="1160895.CM19_03865"/>
<comment type="caution">
    <text evidence="1">The sequence shown here is derived from an EMBL/GenBank/DDBJ whole genome shotgun (WGS) entry which is preliminary data.</text>
</comment>
<name>A0A031LQI9_9CREN</name>
<dbReference type="EMBL" id="JFZT01000021">
    <property type="protein sequence ID" value="EZQ10622.1"/>
    <property type="molecule type" value="Genomic_DNA"/>
</dbReference>
<sequence>MLTLIVVTLLANVILGFELYTAIHNGNTMASPSIAHVKNQNSSQLYHFSFKEKLHTHVKKKGEYVIGIRPNSSVFNEVYVIIYFNNGNTISLSLNQTQAIVKLHGEEKLTIFLTGLSYQNISSAEMALNLVGFYYTPLNDGETD</sequence>
<accession>A0A031LQI9</accession>
<dbReference type="AlphaFoldDB" id="A0A031LQI9"/>
<gene>
    <name evidence="1" type="ORF">CM19_03865</name>
</gene>
<evidence type="ECO:0000313" key="1">
    <source>
        <dbReference type="EMBL" id="EZQ10622.1"/>
    </source>
</evidence>
<reference evidence="1 2" key="1">
    <citation type="submission" date="2014-03" db="EMBL/GenBank/DDBJ databases">
        <title>Draft genome sequence of the novel thermoacidophilic archaea Acidianus copahuensis ALE1 strain, isolated from Copahue volcanic area in Neuquen Argentina.</title>
        <authorList>
            <person name="Urbieta M.S."/>
            <person name="Rascovan N."/>
            <person name="Castro C."/>
            <person name="Revale S."/>
            <person name="Giaveno M.A."/>
            <person name="Vazquez M.P."/>
            <person name="Donati E.R."/>
        </authorList>
    </citation>
    <scope>NUCLEOTIDE SEQUENCE [LARGE SCALE GENOMIC DNA]</scope>
    <source>
        <strain evidence="1 2">ALE1</strain>
    </source>
</reference>
<keyword evidence="2" id="KW-1185">Reference proteome</keyword>